<name>A0AAN9E7K1_CROPI</name>
<organism evidence="2 3">
    <name type="scientific">Crotalaria pallida</name>
    <name type="common">Smooth rattlebox</name>
    <name type="synonym">Crotalaria striata</name>
    <dbReference type="NCBI Taxonomy" id="3830"/>
    <lineage>
        <taxon>Eukaryota</taxon>
        <taxon>Viridiplantae</taxon>
        <taxon>Streptophyta</taxon>
        <taxon>Embryophyta</taxon>
        <taxon>Tracheophyta</taxon>
        <taxon>Spermatophyta</taxon>
        <taxon>Magnoliopsida</taxon>
        <taxon>eudicotyledons</taxon>
        <taxon>Gunneridae</taxon>
        <taxon>Pentapetalae</taxon>
        <taxon>rosids</taxon>
        <taxon>fabids</taxon>
        <taxon>Fabales</taxon>
        <taxon>Fabaceae</taxon>
        <taxon>Papilionoideae</taxon>
        <taxon>50 kb inversion clade</taxon>
        <taxon>genistoids sensu lato</taxon>
        <taxon>core genistoids</taxon>
        <taxon>Crotalarieae</taxon>
        <taxon>Crotalaria</taxon>
    </lineage>
</organism>
<keyword evidence="1" id="KW-0472">Membrane</keyword>
<feature type="transmembrane region" description="Helical" evidence="1">
    <location>
        <begin position="177"/>
        <end position="196"/>
    </location>
</feature>
<keyword evidence="1" id="KW-1133">Transmembrane helix</keyword>
<reference evidence="2 3" key="1">
    <citation type="submission" date="2024-01" db="EMBL/GenBank/DDBJ databases">
        <title>The genomes of 5 underutilized Papilionoideae crops provide insights into root nodulation and disease resistanc.</title>
        <authorList>
            <person name="Yuan L."/>
        </authorList>
    </citation>
    <scope>NUCLEOTIDE SEQUENCE [LARGE SCALE GENOMIC DNA]</scope>
    <source>
        <strain evidence="2">ZHUSHIDOU_FW_LH</strain>
        <tissue evidence="2">Leaf</tissue>
    </source>
</reference>
<evidence type="ECO:0000313" key="2">
    <source>
        <dbReference type="EMBL" id="KAK7244642.1"/>
    </source>
</evidence>
<sequence>MFQSSISEPHASSYFVFPDAPFFLRFESGPEQECRFLLLLHQHLNLYMWNPTTGVHKQLPLPQTPFESSSDASLRFSSTSLFGFGRSYYYKEGTLLDDVAFHWFAYSSNVSGNVIFAFDLIERKSLLSLPGDDIKIIVQAEKDDSVKDEEALFGVKGGMMKLLHSLDNCRCRYQHEVGAMFLILMVISIVLCSYMML</sequence>
<dbReference type="AlphaFoldDB" id="A0AAN9E7K1"/>
<accession>A0AAN9E7K1</accession>
<evidence type="ECO:0000313" key="3">
    <source>
        <dbReference type="Proteomes" id="UP001372338"/>
    </source>
</evidence>
<gene>
    <name evidence="2" type="ORF">RIF29_39467</name>
</gene>
<dbReference type="EMBL" id="JAYWIO010000008">
    <property type="protein sequence ID" value="KAK7244642.1"/>
    <property type="molecule type" value="Genomic_DNA"/>
</dbReference>
<dbReference type="Proteomes" id="UP001372338">
    <property type="component" value="Unassembled WGS sequence"/>
</dbReference>
<keyword evidence="3" id="KW-1185">Reference proteome</keyword>
<comment type="caution">
    <text evidence="2">The sequence shown here is derived from an EMBL/GenBank/DDBJ whole genome shotgun (WGS) entry which is preliminary data.</text>
</comment>
<evidence type="ECO:0000256" key="1">
    <source>
        <dbReference type="SAM" id="Phobius"/>
    </source>
</evidence>
<protein>
    <submittedName>
        <fullName evidence="2">Uncharacterized protein</fullName>
    </submittedName>
</protein>
<keyword evidence="1" id="KW-0812">Transmembrane</keyword>
<proteinExistence type="predicted"/>